<dbReference type="Gene3D" id="3.90.1670.10">
    <property type="entry name" value="FdhE-like domain"/>
    <property type="match status" value="1"/>
</dbReference>
<proteinExistence type="predicted"/>
<dbReference type="InterPro" id="IPR024064">
    <property type="entry name" value="FdhE-like_sf"/>
</dbReference>
<dbReference type="PANTHER" id="PTHR37689">
    <property type="entry name" value="PROTEIN FDHE"/>
    <property type="match status" value="1"/>
</dbReference>
<organism evidence="1 2">
    <name type="scientific">Mesosutterella porci</name>
    <dbReference type="NCBI Taxonomy" id="2915351"/>
    <lineage>
        <taxon>Bacteria</taxon>
        <taxon>Pseudomonadati</taxon>
        <taxon>Pseudomonadota</taxon>
        <taxon>Betaproteobacteria</taxon>
        <taxon>Burkholderiales</taxon>
        <taxon>Sutterellaceae</taxon>
        <taxon>Mesosutterella</taxon>
    </lineage>
</organism>
<evidence type="ECO:0000313" key="2">
    <source>
        <dbReference type="Proteomes" id="UP001297600"/>
    </source>
</evidence>
<sequence length="289" mass="31343">MLNAKKIEKAVTHYASHKDESVRANLRAFAPALLKAAELRARLDRPAPEWSDQEIKSAALGRASLLSARAPEIDPGQFLEAAGEIAAALRGGLGPQESGALEAVDFSAYADASALQLAARDPMAWLAEVEEKAAGLPALDSYVLPVLGLTLRVFLEAAADAASRRIDPLIRDYAHHNRPLRCPVCGSEAAVACVAETQSNGSVKRLYCTCCGADWLFERIRCAHCGTQVVSDLSYVHDEADEEHRLHLCRHCGSAFPTVFSKDSERFTPEVEEIVMSGLEAFYAGQPRR</sequence>
<dbReference type="SUPFAM" id="SSF144020">
    <property type="entry name" value="FdhE-like"/>
    <property type="match status" value="1"/>
</dbReference>
<protein>
    <submittedName>
        <fullName evidence="1">Formate dehydrogenase accessory protein FdhE</fullName>
    </submittedName>
</protein>
<dbReference type="PANTHER" id="PTHR37689:SF1">
    <property type="entry name" value="PROTEIN FDHE"/>
    <property type="match status" value="1"/>
</dbReference>
<reference evidence="1 2" key="1">
    <citation type="submission" date="2022-02" db="EMBL/GenBank/DDBJ databases">
        <title>Mesosutterella porci, a novel member of the family Sutterellaceae from pig feces.</title>
        <authorList>
            <person name="Wylensek D."/>
            <person name="Clavel T."/>
        </authorList>
    </citation>
    <scope>NUCLEOTIDE SEQUENCE [LARGE SCALE GENOMIC DNA]</scope>
    <source>
        <strain evidence="2">oilRF-744-wt-GAM-9</strain>
    </source>
</reference>
<dbReference type="Proteomes" id="UP001297600">
    <property type="component" value="Unassembled WGS sequence"/>
</dbReference>
<dbReference type="CDD" id="cd16341">
    <property type="entry name" value="FdhE"/>
    <property type="match status" value="1"/>
</dbReference>
<gene>
    <name evidence="1" type="ORF">MAF45_05465</name>
</gene>
<dbReference type="RefSeq" id="WP_237978543.1">
    <property type="nucleotide sequence ID" value="NZ_JAKNCT010000005.1"/>
</dbReference>
<dbReference type="EMBL" id="JAKNCT010000005">
    <property type="protein sequence ID" value="MCG5030892.1"/>
    <property type="molecule type" value="Genomic_DNA"/>
</dbReference>
<keyword evidence="2" id="KW-1185">Reference proteome</keyword>
<comment type="caution">
    <text evidence="1">The sequence shown here is derived from an EMBL/GenBank/DDBJ whole genome shotgun (WGS) entry which is preliminary data.</text>
</comment>
<accession>A0ABS9MR84</accession>
<name>A0ABS9MR84_9BURK</name>
<dbReference type="InterPro" id="IPR006452">
    <property type="entry name" value="Formate_DH_accessory"/>
</dbReference>
<evidence type="ECO:0000313" key="1">
    <source>
        <dbReference type="EMBL" id="MCG5030892.1"/>
    </source>
</evidence>